<evidence type="ECO:0008006" key="4">
    <source>
        <dbReference type="Google" id="ProtNLM"/>
    </source>
</evidence>
<evidence type="ECO:0000313" key="2">
    <source>
        <dbReference type="EMBL" id="GIG02848.1"/>
    </source>
</evidence>
<comment type="caution">
    <text evidence="2">The sequence shown here is derived from an EMBL/GenBank/DDBJ whole genome shotgun (WGS) entry which is preliminary data.</text>
</comment>
<keyword evidence="1" id="KW-0472">Membrane</keyword>
<accession>A0A8J3KMI3</accession>
<organism evidence="2 3">
    <name type="scientific">Catellatospora citrea</name>
    <dbReference type="NCBI Taxonomy" id="53366"/>
    <lineage>
        <taxon>Bacteria</taxon>
        <taxon>Bacillati</taxon>
        <taxon>Actinomycetota</taxon>
        <taxon>Actinomycetes</taxon>
        <taxon>Micromonosporales</taxon>
        <taxon>Micromonosporaceae</taxon>
        <taxon>Catellatospora</taxon>
    </lineage>
</organism>
<sequence>MSAAPAIDELLADTALRARWLRAAAWSLGGVGLLVTISAGAIGGDAMWRPAVSTFTAIVVVVGYLVAARRLWRKGAQALLVPSGLPLGFTTVAGPRQHVMTTVALAASGVMLGQGAPARLGTLSLGVALAFLLLAVLLTLRPVRITITPVGLLVRRIRTRSVPWTHLTSVQVPAGVNDLLSMAVDRPGRMPVTLRIGLRVVDVDPAFLAHLVRHYLDVPEDRTAIGAPAELARRRAEFLAAENAEDAGAAAVPPQRERR</sequence>
<feature type="transmembrane region" description="Helical" evidence="1">
    <location>
        <begin position="20"/>
        <end position="42"/>
    </location>
</feature>
<name>A0A8J3KMI3_9ACTN</name>
<dbReference type="AlphaFoldDB" id="A0A8J3KMI3"/>
<evidence type="ECO:0000256" key="1">
    <source>
        <dbReference type="SAM" id="Phobius"/>
    </source>
</evidence>
<reference evidence="2 3" key="1">
    <citation type="submission" date="2021-01" db="EMBL/GenBank/DDBJ databases">
        <title>Whole genome shotgun sequence of Catellatospora citrea NBRC 14495.</title>
        <authorList>
            <person name="Komaki H."/>
            <person name="Tamura T."/>
        </authorList>
    </citation>
    <scope>NUCLEOTIDE SEQUENCE [LARGE SCALE GENOMIC DNA]</scope>
    <source>
        <strain evidence="2 3">NBRC 14495</strain>
    </source>
</reference>
<gene>
    <name evidence="2" type="ORF">Cci01nite_79410</name>
</gene>
<evidence type="ECO:0000313" key="3">
    <source>
        <dbReference type="Proteomes" id="UP000659904"/>
    </source>
</evidence>
<feature type="transmembrane region" description="Helical" evidence="1">
    <location>
        <begin position="48"/>
        <end position="67"/>
    </location>
</feature>
<keyword evidence="1" id="KW-0812">Transmembrane</keyword>
<dbReference type="Proteomes" id="UP000659904">
    <property type="component" value="Unassembled WGS sequence"/>
</dbReference>
<keyword evidence="3" id="KW-1185">Reference proteome</keyword>
<protein>
    <recommendedName>
        <fullName evidence="4">PH (Pleckstrin Homology) domain-containing protein</fullName>
    </recommendedName>
</protein>
<dbReference type="EMBL" id="BONH01000061">
    <property type="protein sequence ID" value="GIG02848.1"/>
    <property type="molecule type" value="Genomic_DNA"/>
</dbReference>
<keyword evidence="1" id="KW-1133">Transmembrane helix</keyword>
<proteinExistence type="predicted"/>
<feature type="transmembrane region" description="Helical" evidence="1">
    <location>
        <begin position="120"/>
        <end position="140"/>
    </location>
</feature>